<dbReference type="GO" id="GO:0002939">
    <property type="term" value="P:tRNA N1-guanine methylation"/>
    <property type="evidence" value="ECO:0007669"/>
    <property type="project" value="TreeGrafter"/>
</dbReference>
<dbReference type="InterPro" id="IPR029028">
    <property type="entry name" value="Alpha/beta_knot_MTases"/>
</dbReference>
<dbReference type="STRING" id="1797471.A3A71_02935"/>
<dbReference type="InterPro" id="IPR029026">
    <property type="entry name" value="tRNA_m1G_MTases_N"/>
</dbReference>
<keyword evidence="9 15" id="KW-0808">Transferase</keyword>
<comment type="caution">
    <text evidence="15">Lacks conserved residue(s) required for the propagation of feature annotation.</text>
</comment>
<organism evidence="19 20">
    <name type="scientific">Candidatus Berkelbacteria bacterium RIFCSPLOWO2_01_FULL_50_28</name>
    <dbReference type="NCBI Taxonomy" id="1797471"/>
    <lineage>
        <taxon>Bacteria</taxon>
        <taxon>Candidatus Berkelbacteria</taxon>
    </lineage>
</organism>
<evidence type="ECO:0000256" key="5">
    <source>
        <dbReference type="ARBA" id="ARBA00012807"/>
    </source>
</evidence>
<dbReference type="InterPro" id="IPR023148">
    <property type="entry name" value="tRNA_m1G_MeTrfase_C_sf"/>
</dbReference>
<gene>
    <name evidence="15" type="primary">trmD</name>
    <name evidence="19" type="ORF">A3A71_02935</name>
</gene>
<dbReference type="FunFam" id="3.40.1280.10:FF:000001">
    <property type="entry name" value="tRNA (guanine-N(1)-)-methyltransferase"/>
    <property type="match status" value="1"/>
</dbReference>
<comment type="function">
    <text evidence="1 15 17">Specifically methylates guanosine-37 in various tRNAs.</text>
</comment>
<dbReference type="Proteomes" id="UP000177481">
    <property type="component" value="Unassembled WGS sequence"/>
</dbReference>
<dbReference type="NCBIfam" id="TIGR00088">
    <property type="entry name" value="trmD"/>
    <property type="match status" value="1"/>
</dbReference>
<comment type="subunit">
    <text evidence="4 15 17">Homodimer.</text>
</comment>
<comment type="subcellular location">
    <subcellularLocation>
        <location evidence="2 15 17">Cytoplasm</location>
    </subcellularLocation>
</comment>
<comment type="caution">
    <text evidence="19">The sequence shown here is derived from an EMBL/GenBank/DDBJ whole genome shotgun (WGS) entry which is preliminary data.</text>
</comment>
<feature type="binding site" evidence="15 16">
    <location>
        <position position="111"/>
    </location>
    <ligand>
        <name>S-adenosyl-L-methionine</name>
        <dbReference type="ChEBI" id="CHEBI:59789"/>
    </ligand>
</feature>
<dbReference type="Gene3D" id="3.40.1280.10">
    <property type="match status" value="1"/>
</dbReference>
<evidence type="ECO:0000256" key="6">
    <source>
        <dbReference type="ARBA" id="ARBA00014679"/>
    </source>
</evidence>
<evidence type="ECO:0000256" key="12">
    <source>
        <dbReference type="ARBA" id="ARBA00029736"/>
    </source>
</evidence>
<name>A0A1F5ECN8_9BACT</name>
<evidence type="ECO:0000313" key="20">
    <source>
        <dbReference type="Proteomes" id="UP000177481"/>
    </source>
</evidence>
<dbReference type="HAMAP" id="MF_00605">
    <property type="entry name" value="TrmD"/>
    <property type="match status" value="1"/>
</dbReference>
<evidence type="ECO:0000313" key="19">
    <source>
        <dbReference type="EMBL" id="OGD64974.1"/>
    </source>
</evidence>
<dbReference type="SUPFAM" id="SSF75217">
    <property type="entry name" value="alpha/beta knot"/>
    <property type="match status" value="1"/>
</dbReference>
<evidence type="ECO:0000256" key="11">
    <source>
        <dbReference type="ARBA" id="ARBA00022694"/>
    </source>
</evidence>
<evidence type="ECO:0000256" key="2">
    <source>
        <dbReference type="ARBA" id="ARBA00004496"/>
    </source>
</evidence>
<evidence type="ECO:0000256" key="4">
    <source>
        <dbReference type="ARBA" id="ARBA00011738"/>
    </source>
</evidence>
<sequence length="212" mass="23727">MTIDVLTLFPEMIEQALSHSIPARAQKAGLVDIRAHQLRSWAIDRHGTVDDTPYGGGPGMVMRVDVAHAALSAIDHTHRAHRIMLSPDGDQLDQGLVKELSQKKKLILLCGRYEGFDARIEKYIDQKVSIGPYVLSGGELPALVIIDALTRLIPGVLGNQESLKDETFEDNLSDYPQFTRPEKYRGMTVPEVLLSGHHAEITKWRRSQRQEI</sequence>
<evidence type="ECO:0000259" key="18">
    <source>
        <dbReference type="Pfam" id="PF01746"/>
    </source>
</evidence>
<dbReference type="EC" id="2.1.1.228" evidence="5 15"/>
<dbReference type="PIRSF" id="PIRSF000386">
    <property type="entry name" value="tRNA_mtase"/>
    <property type="match status" value="1"/>
</dbReference>
<evidence type="ECO:0000256" key="10">
    <source>
        <dbReference type="ARBA" id="ARBA00022691"/>
    </source>
</evidence>
<dbReference type="InterPro" id="IPR002649">
    <property type="entry name" value="tRNA_m1G_MeTrfase_TrmD"/>
</dbReference>
<evidence type="ECO:0000256" key="16">
    <source>
        <dbReference type="PIRSR" id="PIRSR000386-1"/>
    </source>
</evidence>
<evidence type="ECO:0000256" key="8">
    <source>
        <dbReference type="ARBA" id="ARBA00022603"/>
    </source>
</evidence>
<reference evidence="19 20" key="1">
    <citation type="journal article" date="2016" name="Nat. Commun.">
        <title>Thousands of microbial genomes shed light on interconnected biogeochemical processes in an aquifer system.</title>
        <authorList>
            <person name="Anantharaman K."/>
            <person name="Brown C.T."/>
            <person name="Hug L.A."/>
            <person name="Sharon I."/>
            <person name="Castelle C.J."/>
            <person name="Probst A.J."/>
            <person name="Thomas B.C."/>
            <person name="Singh A."/>
            <person name="Wilkins M.J."/>
            <person name="Karaoz U."/>
            <person name="Brodie E.L."/>
            <person name="Williams K.H."/>
            <person name="Hubbard S.S."/>
            <person name="Banfield J.F."/>
        </authorList>
    </citation>
    <scope>NUCLEOTIDE SEQUENCE [LARGE SCALE GENOMIC DNA]</scope>
</reference>
<dbReference type="EMBL" id="MEZX01000002">
    <property type="protein sequence ID" value="OGD64974.1"/>
    <property type="molecule type" value="Genomic_DNA"/>
</dbReference>
<dbReference type="PANTHER" id="PTHR46417">
    <property type="entry name" value="TRNA (GUANINE-N(1)-)-METHYLTRANSFERASE"/>
    <property type="match status" value="1"/>
</dbReference>
<evidence type="ECO:0000256" key="3">
    <source>
        <dbReference type="ARBA" id="ARBA00007630"/>
    </source>
</evidence>
<dbReference type="InterPro" id="IPR016009">
    <property type="entry name" value="tRNA_MeTrfase_TRMD/TRM10"/>
</dbReference>
<evidence type="ECO:0000256" key="17">
    <source>
        <dbReference type="RuleBase" id="RU003464"/>
    </source>
</evidence>
<dbReference type="Gene3D" id="1.10.1270.20">
    <property type="entry name" value="tRNA(m1g37)methyltransferase, domain 2"/>
    <property type="match status" value="1"/>
</dbReference>
<evidence type="ECO:0000256" key="9">
    <source>
        <dbReference type="ARBA" id="ARBA00022679"/>
    </source>
</evidence>
<dbReference type="PANTHER" id="PTHR46417:SF1">
    <property type="entry name" value="TRNA (GUANINE-N(1)-)-METHYLTRANSFERASE"/>
    <property type="match status" value="1"/>
</dbReference>
<dbReference type="AlphaFoldDB" id="A0A1F5ECN8"/>
<dbReference type="CDD" id="cd18080">
    <property type="entry name" value="TrmD-like"/>
    <property type="match status" value="1"/>
</dbReference>
<dbReference type="GO" id="GO:0005829">
    <property type="term" value="C:cytosol"/>
    <property type="evidence" value="ECO:0007669"/>
    <property type="project" value="TreeGrafter"/>
</dbReference>
<dbReference type="Pfam" id="PF01746">
    <property type="entry name" value="tRNA_m1G_MT"/>
    <property type="match status" value="1"/>
</dbReference>
<accession>A0A1F5ECN8</accession>
<evidence type="ECO:0000256" key="14">
    <source>
        <dbReference type="ARBA" id="ARBA00047783"/>
    </source>
</evidence>
<evidence type="ECO:0000256" key="1">
    <source>
        <dbReference type="ARBA" id="ARBA00002634"/>
    </source>
</evidence>
<evidence type="ECO:0000256" key="13">
    <source>
        <dbReference type="ARBA" id="ARBA00033392"/>
    </source>
</evidence>
<proteinExistence type="inferred from homology"/>
<keyword evidence="7 15" id="KW-0963">Cytoplasm</keyword>
<dbReference type="GO" id="GO:0052906">
    <property type="term" value="F:tRNA (guanine(37)-N1)-methyltransferase activity"/>
    <property type="evidence" value="ECO:0007669"/>
    <property type="project" value="UniProtKB-UniRule"/>
</dbReference>
<keyword evidence="11 15" id="KW-0819">tRNA processing</keyword>
<comment type="similarity">
    <text evidence="3 15 17">Belongs to the RNA methyltransferase TrmD family.</text>
</comment>
<feature type="domain" description="tRNA methyltransferase TRMD/TRM10-type" evidence="18">
    <location>
        <begin position="1"/>
        <end position="210"/>
    </location>
</feature>
<comment type="catalytic activity">
    <reaction evidence="14 15 17">
        <text>guanosine(37) in tRNA + S-adenosyl-L-methionine = N(1)-methylguanosine(37) in tRNA + S-adenosyl-L-homocysteine + H(+)</text>
        <dbReference type="Rhea" id="RHEA:36899"/>
        <dbReference type="Rhea" id="RHEA-COMP:10145"/>
        <dbReference type="Rhea" id="RHEA-COMP:10147"/>
        <dbReference type="ChEBI" id="CHEBI:15378"/>
        <dbReference type="ChEBI" id="CHEBI:57856"/>
        <dbReference type="ChEBI" id="CHEBI:59789"/>
        <dbReference type="ChEBI" id="CHEBI:73542"/>
        <dbReference type="ChEBI" id="CHEBI:74269"/>
        <dbReference type="EC" id="2.1.1.228"/>
    </reaction>
</comment>
<keyword evidence="10 15" id="KW-0949">S-adenosyl-L-methionine</keyword>
<evidence type="ECO:0000256" key="15">
    <source>
        <dbReference type="HAMAP-Rule" id="MF_00605"/>
    </source>
</evidence>
<evidence type="ECO:0000256" key="7">
    <source>
        <dbReference type="ARBA" id="ARBA00022490"/>
    </source>
</evidence>
<protein>
    <recommendedName>
        <fullName evidence="6 15">tRNA (guanine-N(1)-)-methyltransferase</fullName>
        <ecNumber evidence="5 15">2.1.1.228</ecNumber>
    </recommendedName>
    <alternativeName>
        <fullName evidence="12 15">M1G-methyltransferase</fullName>
    </alternativeName>
    <alternativeName>
        <fullName evidence="13 15">tRNA [GM37] methyltransferase</fullName>
    </alternativeName>
</protein>
<keyword evidence="8 15" id="KW-0489">Methyltransferase</keyword>
<dbReference type="NCBIfam" id="NF000648">
    <property type="entry name" value="PRK00026.1"/>
    <property type="match status" value="1"/>
</dbReference>